<dbReference type="InterPro" id="IPR015856">
    <property type="entry name" value="ABC_transpr_CbiO/EcfA_su"/>
</dbReference>
<reference evidence="13" key="1">
    <citation type="journal article" date="2019" name="Int. J. Syst. Evol. Microbiol.">
        <title>The Global Catalogue of Microorganisms (GCM) 10K type strain sequencing project: providing services to taxonomists for standard genome sequencing and annotation.</title>
        <authorList>
            <consortium name="The Broad Institute Genomics Platform"/>
            <consortium name="The Broad Institute Genome Sequencing Center for Infectious Disease"/>
            <person name="Wu L."/>
            <person name="Ma J."/>
        </authorList>
    </citation>
    <scope>NUCLEOTIDE SEQUENCE [LARGE SCALE GENOMIC DNA]</scope>
    <source>
        <strain evidence="13">JCM 16703</strain>
    </source>
</reference>
<evidence type="ECO:0000256" key="2">
    <source>
        <dbReference type="ARBA" id="ARBA00005417"/>
    </source>
</evidence>
<evidence type="ECO:0000313" key="13">
    <source>
        <dbReference type="Proteomes" id="UP001501495"/>
    </source>
</evidence>
<evidence type="ECO:0000256" key="4">
    <source>
        <dbReference type="ARBA" id="ARBA00022475"/>
    </source>
</evidence>
<comment type="similarity">
    <text evidence="2 10">Belongs to the ABC transporter superfamily.</text>
</comment>
<dbReference type="Gene3D" id="3.40.50.300">
    <property type="entry name" value="P-loop containing nucleotide triphosphate hydrolases"/>
    <property type="match status" value="1"/>
</dbReference>
<dbReference type="CDD" id="cd03225">
    <property type="entry name" value="ABC_cobalt_CbiO_domain1"/>
    <property type="match status" value="1"/>
</dbReference>
<feature type="domain" description="ABC transporter" evidence="11">
    <location>
        <begin position="5"/>
        <end position="240"/>
    </location>
</feature>
<dbReference type="PROSITE" id="PS50893">
    <property type="entry name" value="ABC_TRANSPORTER_2"/>
    <property type="match status" value="1"/>
</dbReference>
<evidence type="ECO:0000256" key="7">
    <source>
        <dbReference type="ARBA" id="ARBA00022967"/>
    </source>
</evidence>
<dbReference type="InterPro" id="IPR017871">
    <property type="entry name" value="ABC_transporter-like_CS"/>
</dbReference>
<name>A0ABP7XW65_9ACTN</name>
<dbReference type="PROSITE" id="PS00211">
    <property type="entry name" value="ABC_TRANSPORTER_1"/>
    <property type="match status" value="1"/>
</dbReference>
<comment type="function">
    <text evidence="10">Part of an ABC transporter complex. Responsible for energy coupling to the transport system.</text>
</comment>
<sequence>MRALLAAAGVVVDHPGSPRVLDGLDLTLIAGRRLALLGANGAGKSTLLRCLSGALRPSSGAVLVDGEPLRHDRRGLARHRQTVQLVLQDPDDQIVASEVRHDVAYGPTNLGLDAAEVATRVDHALDALGIADLARRPVHHLSFGQRKRVALAGAVAMAPRVLLLDEPTAGLDPAGTVALLETIEVLEARGVTVALSTHDLDLAWRWADEVAVLVGGRAVVGDPGVLLADDDLLRQAALASPWQARVLRAAGAAIPTPRPRDAEDVVAALGIRESAIG</sequence>
<dbReference type="RefSeq" id="WP_344734957.1">
    <property type="nucleotide sequence ID" value="NZ_BAAAZH010000028.1"/>
</dbReference>
<dbReference type="InterPro" id="IPR050095">
    <property type="entry name" value="ECF_ABC_transporter_ATP-bd"/>
</dbReference>
<dbReference type="EMBL" id="BAAAZH010000028">
    <property type="protein sequence ID" value="GAA4126901.1"/>
    <property type="molecule type" value="Genomic_DNA"/>
</dbReference>
<protein>
    <recommendedName>
        <fullName evidence="10">ABC transporter ATP-binding protein</fullName>
    </recommendedName>
</protein>
<comment type="subcellular location">
    <subcellularLocation>
        <location evidence="1 10">Cell membrane</location>
        <topology evidence="1 10">Peripheral membrane protein</topology>
    </subcellularLocation>
</comment>
<dbReference type="InterPro" id="IPR027417">
    <property type="entry name" value="P-loop_NTPase"/>
</dbReference>
<keyword evidence="8 10" id="KW-0472">Membrane</keyword>
<keyword evidence="5 10" id="KW-0547">Nucleotide-binding</keyword>
<evidence type="ECO:0000313" key="12">
    <source>
        <dbReference type="EMBL" id="GAA4126901.1"/>
    </source>
</evidence>
<dbReference type="PANTHER" id="PTHR43553:SF24">
    <property type="entry name" value="ENERGY-COUPLING FACTOR TRANSPORTER ATP-BINDING PROTEIN ECFA1"/>
    <property type="match status" value="1"/>
</dbReference>
<gene>
    <name evidence="12" type="ORF">GCM10022215_36980</name>
</gene>
<organism evidence="12 13">
    <name type="scientific">Nocardioides fonticola</name>
    <dbReference type="NCBI Taxonomy" id="450363"/>
    <lineage>
        <taxon>Bacteria</taxon>
        <taxon>Bacillati</taxon>
        <taxon>Actinomycetota</taxon>
        <taxon>Actinomycetes</taxon>
        <taxon>Propionibacteriales</taxon>
        <taxon>Nocardioidaceae</taxon>
        <taxon>Nocardioides</taxon>
    </lineage>
</organism>
<evidence type="ECO:0000256" key="8">
    <source>
        <dbReference type="ARBA" id="ARBA00023136"/>
    </source>
</evidence>
<dbReference type="PANTHER" id="PTHR43553">
    <property type="entry name" value="HEAVY METAL TRANSPORTER"/>
    <property type="match status" value="1"/>
</dbReference>
<dbReference type="SMART" id="SM00382">
    <property type="entry name" value="AAA"/>
    <property type="match status" value="1"/>
</dbReference>
<dbReference type="InterPro" id="IPR003593">
    <property type="entry name" value="AAA+_ATPase"/>
</dbReference>
<evidence type="ECO:0000259" key="11">
    <source>
        <dbReference type="PROSITE" id="PS50893"/>
    </source>
</evidence>
<comment type="caution">
    <text evidence="12">The sequence shown here is derived from an EMBL/GenBank/DDBJ whole genome shotgun (WGS) entry which is preliminary data.</text>
</comment>
<evidence type="ECO:0000256" key="5">
    <source>
        <dbReference type="ARBA" id="ARBA00022741"/>
    </source>
</evidence>
<evidence type="ECO:0000256" key="10">
    <source>
        <dbReference type="RuleBase" id="RU364103"/>
    </source>
</evidence>
<dbReference type="SUPFAM" id="SSF52540">
    <property type="entry name" value="P-loop containing nucleoside triphosphate hydrolases"/>
    <property type="match status" value="1"/>
</dbReference>
<dbReference type="Pfam" id="PF00005">
    <property type="entry name" value="ABC_tran"/>
    <property type="match status" value="1"/>
</dbReference>
<keyword evidence="3 10" id="KW-0813">Transport</keyword>
<accession>A0ABP7XW65</accession>
<proteinExistence type="inferred from homology"/>
<dbReference type="InterPro" id="IPR003439">
    <property type="entry name" value="ABC_transporter-like_ATP-bd"/>
</dbReference>
<evidence type="ECO:0000256" key="9">
    <source>
        <dbReference type="ARBA" id="ARBA00025157"/>
    </source>
</evidence>
<dbReference type="InterPro" id="IPR005876">
    <property type="entry name" value="Co_trans_ATP-bd"/>
</dbReference>
<evidence type="ECO:0000256" key="6">
    <source>
        <dbReference type="ARBA" id="ARBA00022840"/>
    </source>
</evidence>
<dbReference type="NCBIfam" id="TIGR01166">
    <property type="entry name" value="cbiO"/>
    <property type="match status" value="1"/>
</dbReference>
<comment type="function">
    <text evidence="9">Probably part of an ABC transporter complex. Responsible for energy coupling to the transport system.</text>
</comment>
<keyword evidence="4 10" id="KW-1003">Cell membrane</keyword>
<evidence type="ECO:0000256" key="1">
    <source>
        <dbReference type="ARBA" id="ARBA00004202"/>
    </source>
</evidence>
<keyword evidence="6 10" id="KW-0067">ATP-binding</keyword>
<keyword evidence="7" id="KW-1278">Translocase</keyword>
<evidence type="ECO:0000256" key="3">
    <source>
        <dbReference type="ARBA" id="ARBA00022448"/>
    </source>
</evidence>
<dbReference type="Proteomes" id="UP001501495">
    <property type="component" value="Unassembled WGS sequence"/>
</dbReference>
<dbReference type="GO" id="GO:0005524">
    <property type="term" value="F:ATP binding"/>
    <property type="evidence" value="ECO:0007669"/>
    <property type="project" value="UniProtKB-KW"/>
</dbReference>
<keyword evidence="13" id="KW-1185">Reference proteome</keyword>